<protein>
    <submittedName>
        <fullName evidence="2">Uncharacterized protein</fullName>
    </submittedName>
</protein>
<reference evidence="3" key="1">
    <citation type="submission" date="2015-11" db="EMBL/GenBank/DDBJ databases">
        <authorList>
            <person name="Varghese N."/>
        </authorList>
    </citation>
    <scope>NUCLEOTIDE SEQUENCE [LARGE SCALE GENOMIC DNA]</scope>
    <source>
        <strain evidence="3">DSM 45899</strain>
    </source>
</reference>
<dbReference type="EMBL" id="FAOZ01000049">
    <property type="protein sequence ID" value="CUU60880.1"/>
    <property type="molecule type" value="Genomic_DNA"/>
</dbReference>
<accession>A0A0S4QZ04</accession>
<dbReference type="RefSeq" id="WP_054571587.1">
    <property type="nucleotide sequence ID" value="NZ_FAOZ01000049.1"/>
</dbReference>
<dbReference type="Proteomes" id="UP000198802">
    <property type="component" value="Unassembled WGS sequence"/>
</dbReference>
<evidence type="ECO:0000313" key="2">
    <source>
        <dbReference type="EMBL" id="CUU60880.1"/>
    </source>
</evidence>
<sequence>MHGSEATDRVLVVLREAAEHPDNEALDADLIPYFPGGCPDTAPDGWPHGTVDYGAPHAITVCPRCVESWRVDHRVSQPFPVPAGTPLILLFPWAAAQPVAATSDGGSRPANPGPAPVDTSA</sequence>
<name>A0A0S4QZ04_9ACTN</name>
<evidence type="ECO:0000313" key="3">
    <source>
        <dbReference type="Proteomes" id="UP000198802"/>
    </source>
</evidence>
<evidence type="ECO:0000256" key="1">
    <source>
        <dbReference type="SAM" id="MobiDB-lite"/>
    </source>
</evidence>
<keyword evidence="3" id="KW-1185">Reference proteome</keyword>
<proteinExistence type="predicted"/>
<gene>
    <name evidence="2" type="ORF">Ga0074812_14924</name>
</gene>
<dbReference type="AlphaFoldDB" id="A0A0S4QZ04"/>
<feature type="region of interest" description="Disordered" evidence="1">
    <location>
        <begin position="100"/>
        <end position="121"/>
    </location>
</feature>
<organism evidence="2 3">
    <name type="scientific">Parafrankia irregularis</name>
    <dbReference type="NCBI Taxonomy" id="795642"/>
    <lineage>
        <taxon>Bacteria</taxon>
        <taxon>Bacillati</taxon>
        <taxon>Actinomycetota</taxon>
        <taxon>Actinomycetes</taxon>
        <taxon>Frankiales</taxon>
        <taxon>Frankiaceae</taxon>
        <taxon>Parafrankia</taxon>
    </lineage>
</organism>